<reference evidence="5 6" key="1">
    <citation type="journal article" date="2018" name="Mar. Genomics">
        <title>Complete genome sequence of Marinifilaceae bacterium strain SPP2, isolated from the Antarctic marine sediment.</title>
        <authorList>
            <person name="Watanabe M."/>
            <person name="Kojima H."/>
            <person name="Fukui M."/>
        </authorList>
    </citation>
    <scope>NUCLEOTIDE SEQUENCE [LARGE SCALE GENOMIC DNA]</scope>
    <source>
        <strain evidence="5 6">SPP2</strain>
    </source>
</reference>
<dbReference type="SUPFAM" id="SSF52540">
    <property type="entry name" value="P-loop containing nucleoside triphosphate hydrolases"/>
    <property type="match status" value="1"/>
</dbReference>
<dbReference type="PROSITE" id="PS50893">
    <property type="entry name" value="ABC_TRANSPORTER_2"/>
    <property type="match status" value="1"/>
</dbReference>
<evidence type="ECO:0000256" key="2">
    <source>
        <dbReference type="ARBA" id="ARBA00022741"/>
    </source>
</evidence>
<gene>
    <name evidence="5" type="ORF">ALGA_3810</name>
</gene>
<keyword evidence="6" id="KW-1185">Reference proteome</keyword>
<dbReference type="AlphaFoldDB" id="A0A1Y1CQ85"/>
<evidence type="ECO:0000259" key="4">
    <source>
        <dbReference type="PROSITE" id="PS50893"/>
    </source>
</evidence>
<organism evidence="5 6">
    <name type="scientific">Labilibaculum antarcticum</name>
    <dbReference type="NCBI Taxonomy" id="1717717"/>
    <lineage>
        <taxon>Bacteria</taxon>
        <taxon>Pseudomonadati</taxon>
        <taxon>Bacteroidota</taxon>
        <taxon>Bacteroidia</taxon>
        <taxon>Marinilabiliales</taxon>
        <taxon>Marinifilaceae</taxon>
        <taxon>Labilibaculum</taxon>
    </lineage>
</organism>
<dbReference type="PANTHER" id="PTHR42781:SF4">
    <property type="entry name" value="SPERMIDINE_PUTRESCINE IMPORT ATP-BINDING PROTEIN POTA"/>
    <property type="match status" value="1"/>
</dbReference>
<dbReference type="Proteomes" id="UP000218267">
    <property type="component" value="Chromosome"/>
</dbReference>
<proteinExistence type="predicted"/>
<dbReference type="OrthoDB" id="9782239at2"/>
<accession>A0A1Y1CQ85</accession>
<dbReference type="GO" id="GO:0005524">
    <property type="term" value="F:ATP binding"/>
    <property type="evidence" value="ECO:0007669"/>
    <property type="project" value="UniProtKB-KW"/>
</dbReference>
<dbReference type="InterPro" id="IPR027417">
    <property type="entry name" value="P-loop_NTPase"/>
</dbReference>
<dbReference type="InterPro" id="IPR003439">
    <property type="entry name" value="ABC_transporter-like_ATP-bd"/>
</dbReference>
<reference evidence="6" key="2">
    <citation type="journal article" date="2020" name="Antonie Van Leeuwenhoek">
        <title>Labilibaculum antarcticum sp. nov., a novel facultative anaerobic, psychrotorelant bacterium isolated from marine sediment of Antarctica.</title>
        <authorList>
            <person name="Watanabe M."/>
            <person name="Kojima H."/>
            <person name="Fukui M."/>
        </authorList>
    </citation>
    <scope>NUCLEOTIDE SEQUENCE [LARGE SCALE GENOMIC DNA]</scope>
    <source>
        <strain evidence="6">SPP2</strain>
    </source>
</reference>
<dbReference type="Pfam" id="PF00005">
    <property type="entry name" value="ABC_tran"/>
    <property type="match status" value="1"/>
</dbReference>
<evidence type="ECO:0000256" key="3">
    <source>
        <dbReference type="ARBA" id="ARBA00022840"/>
    </source>
</evidence>
<dbReference type="EMBL" id="AP018042">
    <property type="protein sequence ID" value="BAX82102.1"/>
    <property type="molecule type" value="Genomic_DNA"/>
</dbReference>
<evidence type="ECO:0000313" key="6">
    <source>
        <dbReference type="Proteomes" id="UP000218267"/>
    </source>
</evidence>
<dbReference type="InterPro" id="IPR003593">
    <property type="entry name" value="AAA+_ATPase"/>
</dbReference>
<dbReference type="Gene3D" id="3.40.50.300">
    <property type="entry name" value="P-loop containing nucleotide triphosphate hydrolases"/>
    <property type="match status" value="1"/>
</dbReference>
<dbReference type="PANTHER" id="PTHR42781">
    <property type="entry name" value="SPERMIDINE/PUTRESCINE IMPORT ATP-BINDING PROTEIN POTA"/>
    <property type="match status" value="1"/>
</dbReference>
<keyword evidence="1" id="KW-0813">Transport</keyword>
<protein>
    <recommendedName>
        <fullName evidence="4">ABC transporter domain-containing protein</fullName>
    </recommendedName>
</protein>
<name>A0A1Y1CQ85_9BACT</name>
<evidence type="ECO:0000313" key="5">
    <source>
        <dbReference type="EMBL" id="BAX82102.1"/>
    </source>
</evidence>
<evidence type="ECO:0000256" key="1">
    <source>
        <dbReference type="ARBA" id="ARBA00022448"/>
    </source>
</evidence>
<keyword evidence="3" id="KW-0067">ATP-binding</keyword>
<dbReference type="KEGG" id="mbas:ALGA_3810"/>
<dbReference type="SMART" id="SM00382">
    <property type="entry name" value="AAA"/>
    <property type="match status" value="1"/>
</dbReference>
<dbReference type="InterPro" id="IPR050093">
    <property type="entry name" value="ABC_SmlMolc_Importer"/>
</dbReference>
<dbReference type="GO" id="GO:0016887">
    <property type="term" value="F:ATP hydrolysis activity"/>
    <property type="evidence" value="ECO:0007669"/>
    <property type="project" value="InterPro"/>
</dbReference>
<feature type="domain" description="ABC transporter" evidence="4">
    <location>
        <begin position="7"/>
        <end position="224"/>
    </location>
</feature>
<keyword evidence="2" id="KW-0547">Nucleotide-binding</keyword>
<dbReference type="RefSeq" id="WP_096432118.1">
    <property type="nucleotide sequence ID" value="NZ_AP018042.1"/>
</dbReference>
<sequence>MSNSNIIKFSGVNFSYGQQKVLHDLSFSVEKGEFICLTGKSGCGKSTLLRLINSLLHREDGEIELLGENIDNWEIHQLRRKMGYVLQEGALFPHLTVYQNMCYCMNLNNYDEVRCRQRIEELLPLVNLDKEILNKFPEKLSGGQGQRVGIVRAIAHNPEIVLMDEPFSALDEETRENLQNLVKNIHQHLNTTFIMVTHNKDEAEKLGTRIIHMNEGKISTVNTN</sequence>